<evidence type="ECO:0000259" key="6">
    <source>
        <dbReference type="PROSITE" id="PS50883"/>
    </source>
</evidence>
<dbReference type="Gene3D" id="3.30.450.20">
    <property type="entry name" value="PAS domain"/>
    <property type="match status" value="1"/>
</dbReference>
<feature type="region of interest" description="Disordered" evidence="4">
    <location>
        <begin position="1"/>
        <end position="22"/>
    </location>
</feature>
<organism evidence="8 9">
    <name type="scientific">Actinotalea fermentans</name>
    <dbReference type="NCBI Taxonomy" id="43671"/>
    <lineage>
        <taxon>Bacteria</taxon>
        <taxon>Bacillati</taxon>
        <taxon>Actinomycetota</taxon>
        <taxon>Actinomycetes</taxon>
        <taxon>Micrococcales</taxon>
        <taxon>Cellulomonadaceae</taxon>
        <taxon>Actinotalea</taxon>
    </lineage>
</organism>
<dbReference type="InterPro" id="IPR029787">
    <property type="entry name" value="Nucleotide_cyclase"/>
</dbReference>
<dbReference type="CDD" id="cd01949">
    <property type="entry name" value="GGDEF"/>
    <property type="match status" value="1"/>
</dbReference>
<dbReference type="NCBIfam" id="TIGR00229">
    <property type="entry name" value="sensory_box"/>
    <property type="match status" value="1"/>
</dbReference>
<dbReference type="InterPro" id="IPR000700">
    <property type="entry name" value="PAS-assoc_C"/>
</dbReference>
<dbReference type="PANTHER" id="PTHR44757">
    <property type="entry name" value="DIGUANYLATE CYCLASE DGCP"/>
    <property type="match status" value="1"/>
</dbReference>
<dbReference type="RefSeq" id="WP_146819533.1">
    <property type="nucleotide sequence ID" value="NZ_BJYK01000005.1"/>
</dbReference>
<dbReference type="InterPro" id="IPR001633">
    <property type="entry name" value="EAL_dom"/>
</dbReference>
<dbReference type="SMART" id="SM00086">
    <property type="entry name" value="PAC"/>
    <property type="match status" value="1"/>
</dbReference>
<name>A0A511YY59_9CELL</name>
<gene>
    <name evidence="8" type="ORF">AFE02nite_18770</name>
</gene>
<keyword evidence="2" id="KW-0238">DNA-binding</keyword>
<comment type="caution">
    <text evidence="8">The sequence shown here is derived from an EMBL/GenBank/DDBJ whole genome shotgun (WGS) entry which is preliminary data.</text>
</comment>
<dbReference type="InterPro" id="IPR043128">
    <property type="entry name" value="Rev_trsase/Diguanyl_cyclase"/>
</dbReference>
<accession>A0A511YY59</accession>
<feature type="region of interest" description="Disordered" evidence="4">
    <location>
        <begin position="1135"/>
        <end position="1161"/>
    </location>
</feature>
<keyword evidence="3" id="KW-0804">Transcription</keyword>
<dbReference type="SUPFAM" id="SSF53822">
    <property type="entry name" value="Periplasmic binding protein-like I"/>
    <property type="match status" value="1"/>
</dbReference>
<dbReference type="Gene3D" id="3.20.20.450">
    <property type="entry name" value="EAL domain"/>
    <property type="match status" value="1"/>
</dbReference>
<keyword evidence="1" id="KW-0805">Transcription regulation</keyword>
<dbReference type="InterPro" id="IPR035965">
    <property type="entry name" value="PAS-like_dom_sf"/>
</dbReference>
<evidence type="ECO:0000313" key="9">
    <source>
        <dbReference type="Proteomes" id="UP000321484"/>
    </source>
</evidence>
<dbReference type="SUPFAM" id="SSF55785">
    <property type="entry name" value="PYP-like sensor domain (PAS domain)"/>
    <property type="match status" value="1"/>
</dbReference>
<evidence type="ECO:0000256" key="3">
    <source>
        <dbReference type="ARBA" id="ARBA00023163"/>
    </source>
</evidence>
<dbReference type="InterPro" id="IPR001610">
    <property type="entry name" value="PAC"/>
</dbReference>
<dbReference type="OrthoDB" id="8864477at2"/>
<dbReference type="Gene3D" id="3.30.70.270">
    <property type="match status" value="1"/>
</dbReference>
<evidence type="ECO:0000313" key="8">
    <source>
        <dbReference type="EMBL" id="GEN80143.1"/>
    </source>
</evidence>
<dbReference type="InterPro" id="IPR000160">
    <property type="entry name" value="GGDEF_dom"/>
</dbReference>
<dbReference type="Pfam" id="PF13377">
    <property type="entry name" value="Peripla_BP_3"/>
    <property type="match status" value="1"/>
</dbReference>
<dbReference type="InterPro" id="IPR046335">
    <property type="entry name" value="LacI/GalR-like_sensor"/>
</dbReference>
<dbReference type="InterPro" id="IPR000014">
    <property type="entry name" value="PAS"/>
</dbReference>
<dbReference type="CDD" id="cd06267">
    <property type="entry name" value="PBP1_LacI_sugar_binding-like"/>
    <property type="match status" value="1"/>
</dbReference>
<evidence type="ECO:0000256" key="2">
    <source>
        <dbReference type="ARBA" id="ARBA00023125"/>
    </source>
</evidence>
<evidence type="ECO:0008006" key="10">
    <source>
        <dbReference type="Google" id="ProtNLM"/>
    </source>
</evidence>
<proteinExistence type="predicted"/>
<dbReference type="PROSITE" id="PS50883">
    <property type="entry name" value="EAL"/>
    <property type="match status" value="1"/>
</dbReference>
<dbReference type="PROSITE" id="PS50113">
    <property type="entry name" value="PAC"/>
    <property type="match status" value="1"/>
</dbReference>
<evidence type="ECO:0000256" key="4">
    <source>
        <dbReference type="SAM" id="MobiDB-lite"/>
    </source>
</evidence>
<reference evidence="8 9" key="1">
    <citation type="submission" date="2019-07" db="EMBL/GenBank/DDBJ databases">
        <title>Whole genome shotgun sequence of Actinotalea fermentans NBRC 105374.</title>
        <authorList>
            <person name="Hosoyama A."/>
            <person name="Uohara A."/>
            <person name="Ohji S."/>
            <person name="Ichikawa N."/>
        </authorList>
    </citation>
    <scope>NUCLEOTIDE SEQUENCE [LARGE SCALE GENOMIC DNA]</scope>
    <source>
        <strain evidence="8 9">NBRC 105374</strain>
    </source>
</reference>
<dbReference type="CDD" id="cd00130">
    <property type="entry name" value="PAS"/>
    <property type="match status" value="1"/>
</dbReference>
<feature type="domain" description="GGDEF" evidence="7">
    <location>
        <begin position="733"/>
        <end position="865"/>
    </location>
</feature>
<dbReference type="InterPro" id="IPR013655">
    <property type="entry name" value="PAS_fold_3"/>
</dbReference>
<dbReference type="SMART" id="SM00052">
    <property type="entry name" value="EAL"/>
    <property type="match status" value="1"/>
</dbReference>
<dbReference type="PANTHER" id="PTHR44757:SF2">
    <property type="entry name" value="BIOFILM ARCHITECTURE MAINTENANCE PROTEIN MBAA"/>
    <property type="match status" value="1"/>
</dbReference>
<dbReference type="CDD" id="cd01948">
    <property type="entry name" value="EAL"/>
    <property type="match status" value="1"/>
</dbReference>
<dbReference type="InterPro" id="IPR028082">
    <property type="entry name" value="Peripla_BP_I"/>
</dbReference>
<feature type="domain" description="PAC" evidence="5">
    <location>
        <begin position="648"/>
        <end position="700"/>
    </location>
</feature>
<protein>
    <recommendedName>
        <fullName evidence="10">GGDEF domain-containing protein</fullName>
    </recommendedName>
</protein>
<dbReference type="FunFam" id="3.30.70.270:FF:000001">
    <property type="entry name" value="Diguanylate cyclase domain protein"/>
    <property type="match status" value="1"/>
</dbReference>
<dbReference type="Pfam" id="PF00563">
    <property type="entry name" value="EAL"/>
    <property type="match status" value="1"/>
</dbReference>
<dbReference type="Proteomes" id="UP000321484">
    <property type="component" value="Unassembled WGS sequence"/>
</dbReference>
<sequence>MTEPTRPQGLPAAPRTDRRPTTIGVLSPSAGGYFFGEVLSGIVSAVRGSGAGRVVLLQTVDAARSIHVAPVGDTTLPLAWSQVDALVSIAWAAGDEYLARARAAGLPVVMASNQMPGVDGAAVVVDNAAGVRATVDHLVEHGHTAIGFVGHVGQSDVAERYAAYQDTMRAHGLEPLPLVESVNQVASGGAGAAPAVAAAPVRWTAAVAGTDLVAMGLIGGLRDLGVRVPEDLAVVGFDDTEVGWYADPPLTTVRQDFALVGSMAAELALAEAGGQDVPHERTAVPATFVRRESCGCPPSRAAVPAAGRPEAEALARDLWAVVGPADAPVPASTVDDDALAVLPFDDVDHARLDETISGAVRRLLASSPPPETIEGFAQTSAQLVAQAAARLPGTSGGRRTLEYTVARLTALLAREQAQHHRERVQGLAGALGGQLDVGLRLLGRPLGDDPANLHWLDIVGARTGCLGLWADDSRTTLRIAGVQDVDGHGLASLIGTTMPVEEFPPREVLDLAEATSDTVAFVVPVRGASGDHGVLCVVAPHDPEYGPARTTYDNCAALLGAALREQHLLEGLQKSEVRYSLAARAAADGLWEWDALTGSVYVSDRARELLDVEGPVERASTIPSVHPDDREQLREALATAVQAPDLPVEVEVRLVRRDGSTRWAVVRALGSCDESGRVRGLVGSLSDIEHRKSLEDKLRRAALFDHVTGLPNRRLFLDRLSHALEQRHRRASARFAVFFLDLDGFKVVNDSLGHLMGDELLQVVGERLRSDLRSVDTAARFGGDEFAVLLTDPVPEDLLVVARRIQQRISAPVRLGDQEVTVTASIGIATSATPYSDAEDVLRDADIAMYRAKESERGTACIFDPYMHERALARLQTRSALAQALERHEFVVHYQPVVDLAHPRVTEFEALVRWAHPERGLLPPSEFLPHLEGNHAVVALGHQVLDQVCAQVAVWRDRHGEDVTVAVNLSHREFWSADLTDTVRQALARHGLPGSALVLETTESVILPDPEAAGAVIAELRQAGVRVRLDDFGTGHSSVHLLRHFPVDALKIDGSFIAALGTDEQATALVSALLALGRAMGTQVQAEWVETPEQAALLRDLGCTTAQGWLFARPLPPEEADTLIGTELAPRLAASVPASDAPGPLTSRQLVADTKTKRSDQ</sequence>
<dbReference type="SUPFAM" id="SSF141868">
    <property type="entry name" value="EAL domain-like"/>
    <property type="match status" value="1"/>
</dbReference>
<dbReference type="GO" id="GO:0003677">
    <property type="term" value="F:DNA binding"/>
    <property type="evidence" value="ECO:0007669"/>
    <property type="project" value="UniProtKB-KW"/>
</dbReference>
<dbReference type="SUPFAM" id="SSF55073">
    <property type="entry name" value="Nucleotide cyclase"/>
    <property type="match status" value="1"/>
</dbReference>
<evidence type="ECO:0000256" key="1">
    <source>
        <dbReference type="ARBA" id="ARBA00023015"/>
    </source>
</evidence>
<dbReference type="SMART" id="SM00267">
    <property type="entry name" value="GGDEF"/>
    <property type="match status" value="1"/>
</dbReference>
<dbReference type="Pfam" id="PF08447">
    <property type="entry name" value="PAS_3"/>
    <property type="match status" value="1"/>
</dbReference>
<dbReference type="Gene3D" id="3.40.50.2300">
    <property type="match status" value="2"/>
</dbReference>
<keyword evidence="9" id="KW-1185">Reference proteome</keyword>
<dbReference type="AlphaFoldDB" id="A0A511YY59"/>
<dbReference type="InterPro" id="IPR052155">
    <property type="entry name" value="Biofilm_reg_signaling"/>
</dbReference>
<dbReference type="InterPro" id="IPR035919">
    <property type="entry name" value="EAL_sf"/>
</dbReference>
<dbReference type="EMBL" id="BJYK01000005">
    <property type="protein sequence ID" value="GEN80143.1"/>
    <property type="molecule type" value="Genomic_DNA"/>
</dbReference>
<dbReference type="PROSITE" id="PS50887">
    <property type="entry name" value="GGDEF"/>
    <property type="match status" value="1"/>
</dbReference>
<dbReference type="NCBIfam" id="TIGR00254">
    <property type="entry name" value="GGDEF"/>
    <property type="match status" value="1"/>
</dbReference>
<evidence type="ECO:0000259" key="5">
    <source>
        <dbReference type="PROSITE" id="PS50113"/>
    </source>
</evidence>
<evidence type="ECO:0000259" key="7">
    <source>
        <dbReference type="PROSITE" id="PS50887"/>
    </source>
</evidence>
<dbReference type="Pfam" id="PF00990">
    <property type="entry name" value="GGDEF"/>
    <property type="match status" value="1"/>
</dbReference>
<feature type="domain" description="EAL" evidence="6">
    <location>
        <begin position="874"/>
        <end position="1128"/>
    </location>
</feature>